<organism evidence="1 2">
    <name type="scientific">Panaeolus cyanescens</name>
    <dbReference type="NCBI Taxonomy" id="181874"/>
    <lineage>
        <taxon>Eukaryota</taxon>
        <taxon>Fungi</taxon>
        <taxon>Dikarya</taxon>
        <taxon>Basidiomycota</taxon>
        <taxon>Agaricomycotina</taxon>
        <taxon>Agaricomycetes</taxon>
        <taxon>Agaricomycetidae</taxon>
        <taxon>Agaricales</taxon>
        <taxon>Agaricineae</taxon>
        <taxon>Galeropsidaceae</taxon>
        <taxon>Panaeolus</taxon>
    </lineage>
</organism>
<dbReference type="AlphaFoldDB" id="A0A409X6F7"/>
<proteinExistence type="predicted"/>
<dbReference type="InParanoid" id="A0A409X6F7"/>
<dbReference type="EMBL" id="NHTK01004518">
    <property type="protein sequence ID" value="PPQ86294.1"/>
    <property type="molecule type" value="Genomic_DNA"/>
</dbReference>
<reference evidence="1 2" key="1">
    <citation type="journal article" date="2018" name="Evol. Lett.">
        <title>Horizontal gene cluster transfer increased hallucinogenic mushroom diversity.</title>
        <authorList>
            <person name="Reynolds H.T."/>
            <person name="Vijayakumar V."/>
            <person name="Gluck-Thaler E."/>
            <person name="Korotkin H.B."/>
            <person name="Matheny P.B."/>
            <person name="Slot J.C."/>
        </authorList>
    </citation>
    <scope>NUCLEOTIDE SEQUENCE [LARGE SCALE GENOMIC DNA]</scope>
    <source>
        <strain evidence="1 2">2629</strain>
    </source>
</reference>
<protein>
    <submittedName>
        <fullName evidence="1">Uncharacterized protein</fullName>
    </submittedName>
</protein>
<name>A0A409X6F7_9AGAR</name>
<dbReference type="Proteomes" id="UP000284842">
    <property type="component" value="Unassembled WGS sequence"/>
</dbReference>
<dbReference type="OrthoDB" id="3112947at2759"/>
<comment type="caution">
    <text evidence="1">The sequence shown here is derived from an EMBL/GenBank/DDBJ whole genome shotgun (WGS) entry which is preliminary data.</text>
</comment>
<accession>A0A409X6F7</accession>
<evidence type="ECO:0000313" key="1">
    <source>
        <dbReference type="EMBL" id="PPQ86294.1"/>
    </source>
</evidence>
<gene>
    <name evidence="1" type="ORF">CVT24_006407</name>
</gene>
<evidence type="ECO:0000313" key="2">
    <source>
        <dbReference type="Proteomes" id="UP000284842"/>
    </source>
</evidence>
<keyword evidence="2" id="KW-1185">Reference proteome</keyword>
<sequence>MTIDSTSSLTAAALVYSPRPIPDAVREIMEVLPPLISSTNAHGLDADINQSLKDAVERFGKAVHYMCIAVRHTVLSFTMICTVLADSDTKPDPSSTANQLRRAAEDCLAGWGCATDALERYQSLRKDVNSRFGLLVEKFGEESVISVSGKSSITNASLKTLRTTINFHLQESENTSSATVDILKGVADLLRTFLEDESFSLSNPVTAAPLFALDMFRTWKTLREHFSSFHTEGHDDVQHGIHNGLRGSLECSGRR</sequence>